<evidence type="ECO:0000313" key="2">
    <source>
        <dbReference type="Proteomes" id="UP000075840"/>
    </source>
</evidence>
<proteinExistence type="predicted"/>
<dbReference type="EnsemblMetazoa" id="AARA014356-RA">
    <property type="protein sequence ID" value="AARA014356-PA"/>
    <property type="gene ID" value="AARA014356"/>
</dbReference>
<sequence>CGDVSHTFIVGAENVRTKNQYRTASVRKNHFHLAGGAVLVHSV</sequence>
<reference evidence="1" key="1">
    <citation type="submission" date="2022-08" db="UniProtKB">
        <authorList>
            <consortium name="EnsemblMetazoa"/>
        </authorList>
    </citation>
    <scope>IDENTIFICATION</scope>
    <source>
        <strain evidence="1">Dongola</strain>
    </source>
</reference>
<evidence type="ECO:0000313" key="1">
    <source>
        <dbReference type="EnsemblMetazoa" id="AARA014356-PA"/>
    </source>
</evidence>
<name>A0A182IFU9_ANOAR</name>
<dbReference type="EMBL" id="APCN01001715">
    <property type="status" value="NOT_ANNOTATED_CDS"/>
    <property type="molecule type" value="Genomic_DNA"/>
</dbReference>
<dbReference type="Proteomes" id="UP000075840">
    <property type="component" value="Unassembled WGS sequence"/>
</dbReference>
<dbReference type="AlphaFoldDB" id="A0A182IFU9"/>
<accession>A0A182IFU9</accession>
<keyword evidence="2" id="KW-1185">Reference proteome</keyword>
<protein>
    <submittedName>
        <fullName evidence="1">Uncharacterized protein</fullName>
    </submittedName>
</protein>
<dbReference type="VEuPathDB" id="VectorBase:AARA014356"/>
<organism evidence="1 2">
    <name type="scientific">Anopheles arabiensis</name>
    <name type="common">Mosquito</name>
    <dbReference type="NCBI Taxonomy" id="7173"/>
    <lineage>
        <taxon>Eukaryota</taxon>
        <taxon>Metazoa</taxon>
        <taxon>Ecdysozoa</taxon>
        <taxon>Arthropoda</taxon>
        <taxon>Hexapoda</taxon>
        <taxon>Insecta</taxon>
        <taxon>Pterygota</taxon>
        <taxon>Neoptera</taxon>
        <taxon>Endopterygota</taxon>
        <taxon>Diptera</taxon>
        <taxon>Nematocera</taxon>
        <taxon>Culicoidea</taxon>
        <taxon>Culicidae</taxon>
        <taxon>Anophelinae</taxon>
        <taxon>Anopheles</taxon>
    </lineage>
</organism>